<dbReference type="Proteomes" id="UP000631114">
    <property type="component" value="Unassembled WGS sequence"/>
</dbReference>
<proteinExistence type="predicted"/>
<protein>
    <submittedName>
        <fullName evidence="2">Uncharacterized protein</fullName>
    </submittedName>
</protein>
<comment type="caution">
    <text evidence="2">The sequence shown here is derived from an EMBL/GenBank/DDBJ whole genome shotgun (WGS) entry which is preliminary data.</text>
</comment>
<evidence type="ECO:0000256" key="1">
    <source>
        <dbReference type="SAM" id="MobiDB-lite"/>
    </source>
</evidence>
<reference evidence="2 3" key="1">
    <citation type="submission" date="2020-10" db="EMBL/GenBank/DDBJ databases">
        <title>The Coptis chinensis genome and diversification of protoberbering-type alkaloids.</title>
        <authorList>
            <person name="Wang B."/>
            <person name="Shu S."/>
            <person name="Song C."/>
            <person name="Liu Y."/>
        </authorList>
    </citation>
    <scope>NUCLEOTIDE SEQUENCE [LARGE SCALE GENOMIC DNA]</scope>
    <source>
        <strain evidence="2">HL-2020</strain>
        <tissue evidence="2">Leaf</tissue>
    </source>
</reference>
<organism evidence="2 3">
    <name type="scientific">Coptis chinensis</name>
    <dbReference type="NCBI Taxonomy" id="261450"/>
    <lineage>
        <taxon>Eukaryota</taxon>
        <taxon>Viridiplantae</taxon>
        <taxon>Streptophyta</taxon>
        <taxon>Embryophyta</taxon>
        <taxon>Tracheophyta</taxon>
        <taxon>Spermatophyta</taxon>
        <taxon>Magnoliopsida</taxon>
        <taxon>Ranunculales</taxon>
        <taxon>Ranunculaceae</taxon>
        <taxon>Coptidoideae</taxon>
        <taxon>Coptis</taxon>
    </lineage>
</organism>
<feature type="region of interest" description="Disordered" evidence="1">
    <location>
        <begin position="52"/>
        <end position="81"/>
    </location>
</feature>
<name>A0A835LR77_9MAGN</name>
<feature type="region of interest" description="Disordered" evidence="1">
    <location>
        <begin position="15"/>
        <end position="38"/>
    </location>
</feature>
<evidence type="ECO:0000313" key="3">
    <source>
        <dbReference type="Proteomes" id="UP000631114"/>
    </source>
</evidence>
<evidence type="ECO:0000313" key="2">
    <source>
        <dbReference type="EMBL" id="KAF9600504.1"/>
    </source>
</evidence>
<gene>
    <name evidence="2" type="ORF">IFM89_009953</name>
</gene>
<accession>A0A835LR77</accession>
<dbReference type="EMBL" id="JADFTS010000006">
    <property type="protein sequence ID" value="KAF9600504.1"/>
    <property type="molecule type" value="Genomic_DNA"/>
</dbReference>
<sequence>MGNLVVVAYGIHEGLAGDLNGGDESEGGDLEPPYVLEPDLGKRQGKYLGLKTKELNPPPPRLKGEVHLPDIGQHPPLGAFG</sequence>
<keyword evidence="3" id="KW-1185">Reference proteome</keyword>
<dbReference type="AlphaFoldDB" id="A0A835LR77"/>